<dbReference type="PANTHER" id="PTHR42941">
    <property type="entry name" value="SLL1037 PROTEIN"/>
    <property type="match status" value="1"/>
</dbReference>
<accession>A0A6H9YRL0</accession>
<dbReference type="InterPro" id="IPR011852">
    <property type="entry name" value="TRAP_TAXI"/>
</dbReference>
<sequence length="324" mass="33500">MKAAQAAAVLAVLILTGLVGFARGASSAPVSRLVIATGGEGGVYHALGTAFARAARHRWAADTAVLTTAASVENLRLIADGRAHLGFATVDSAALAVRGEGPFGQALPIVALAGLYDDYLQIVVSADGPIHEIADLRGRRVSTGSAGSGTEIVAARVMEAAGLDLDREIHRHRLSAAASAASLGRGEIDAFFFTGGLPTPAVAELARDHQIRILPVGRLVHGLQAKYGEVYQLRSIPANLYSLAGEVTTVGIANVLVVRADMPAAEAQALTALLFEAKATLNAAHAEARRLDHRTALVTFPVPLHPGAANYYRESKVMAAGSGS</sequence>
<dbReference type="OrthoDB" id="5582316at2"/>
<comment type="caution">
    <text evidence="1">The sequence shown here is derived from an EMBL/GenBank/DDBJ whole genome shotgun (WGS) entry which is preliminary data.</text>
</comment>
<evidence type="ECO:0000313" key="1">
    <source>
        <dbReference type="EMBL" id="KAB2350762.1"/>
    </source>
</evidence>
<dbReference type="RefSeq" id="WP_151559162.1">
    <property type="nucleotide sequence ID" value="NZ_WBMT01000003.1"/>
</dbReference>
<proteinExistence type="predicted"/>
<name>A0A6H9YRL0_9ACTN</name>
<dbReference type="EMBL" id="WBMT01000003">
    <property type="protein sequence ID" value="KAB2350762.1"/>
    <property type="molecule type" value="Genomic_DNA"/>
</dbReference>
<dbReference type="PANTHER" id="PTHR42941:SF1">
    <property type="entry name" value="SLL1037 PROTEIN"/>
    <property type="match status" value="1"/>
</dbReference>
<dbReference type="SUPFAM" id="SSF53850">
    <property type="entry name" value="Periplasmic binding protein-like II"/>
    <property type="match status" value="1"/>
</dbReference>
<keyword evidence="2" id="KW-1185">Reference proteome</keyword>
<gene>
    <name evidence="1" type="ORF">F8566_07205</name>
</gene>
<organism evidence="1 2">
    <name type="scientific">Actinomadura rudentiformis</name>
    <dbReference type="NCBI Taxonomy" id="359158"/>
    <lineage>
        <taxon>Bacteria</taxon>
        <taxon>Bacillati</taxon>
        <taxon>Actinomycetota</taxon>
        <taxon>Actinomycetes</taxon>
        <taxon>Streptosporangiales</taxon>
        <taxon>Thermomonosporaceae</taxon>
        <taxon>Actinomadura</taxon>
    </lineage>
</organism>
<dbReference type="Proteomes" id="UP000468735">
    <property type="component" value="Unassembled WGS sequence"/>
</dbReference>
<dbReference type="Pfam" id="PF16868">
    <property type="entry name" value="NMT1_3"/>
    <property type="match status" value="1"/>
</dbReference>
<dbReference type="AlphaFoldDB" id="A0A6H9YRL0"/>
<reference evidence="1 2" key="1">
    <citation type="submission" date="2019-09" db="EMBL/GenBank/DDBJ databases">
        <title>Actinomadura physcomitrii sp. nov., a novel actinomycete isolated from moss [Physcomitrium sphaericum (Ludw) Fuernr].</title>
        <authorList>
            <person name="Zhuang X."/>
            <person name="Liu C."/>
        </authorList>
    </citation>
    <scope>NUCLEOTIDE SEQUENCE [LARGE SCALE GENOMIC DNA]</scope>
    <source>
        <strain evidence="1 2">HMC1</strain>
    </source>
</reference>
<protein>
    <submittedName>
        <fullName evidence="1">TAXI family TRAP transporter solute-binding subunit</fullName>
    </submittedName>
</protein>
<dbReference type="Gene3D" id="3.40.190.10">
    <property type="entry name" value="Periplasmic binding protein-like II"/>
    <property type="match status" value="2"/>
</dbReference>
<dbReference type="NCBIfam" id="TIGR02122">
    <property type="entry name" value="TRAP_TAXI"/>
    <property type="match status" value="1"/>
</dbReference>
<evidence type="ECO:0000313" key="2">
    <source>
        <dbReference type="Proteomes" id="UP000468735"/>
    </source>
</evidence>